<organism evidence="1 2">
    <name type="scientific">Nezara viridula</name>
    <name type="common">Southern green stink bug</name>
    <name type="synonym">Cimex viridulus</name>
    <dbReference type="NCBI Taxonomy" id="85310"/>
    <lineage>
        <taxon>Eukaryota</taxon>
        <taxon>Metazoa</taxon>
        <taxon>Ecdysozoa</taxon>
        <taxon>Arthropoda</taxon>
        <taxon>Hexapoda</taxon>
        <taxon>Insecta</taxon>
        <taxon>Pterygota</taxon>
        <taxon>Neoptera</taxon>
        <taxon>Paraneoptera</taxon>
        <taxon>Hemiptera</taxon>
        <taxon>Heteroptera</taxon>
        <taxon>Panheteroptera</taxon>
        <taxon>Pentatomomorpha</taxon>
        <taxon>Pentatomoidea</taxon>
        <taxon>Pentatomidae</taxon>
        <taxon>Pentatominae</taxon>
        <taxon>Nezara</taxon>
    </lineage>
</organism>
<dbReference type="AlphaFoldDB" id="A0A9P0HPP4"/>
<keyword evidence="2" id="KW-1185">Reference proteome</keyword>
<proteinExistence type="predicted"/>
<evidence type="ECO:0000313" key="2">
    <source>
        <dbReference type="Proteomes" id="UP001152798"/>
    </source>
</evidence>
<sequence>MVSCFERNGSKIQIYNVMRYMILPVVLYRYHLEELTLFDDRTAPATAGLNLNTAPPSLNLPYFEVY</sequence>
<dbReference type="EMBL" id="OV725082">
    <property type="protein sequence ID" value="CAH1405452.1"/>
    <property type="molecule type" value="Genomic_DNA"/>
</dbReference>
<reference evidence="1" key="1">
    <citation type="submission" date="2022-01" db="EMBL/GenBank/DDBJ databases">
        <authorList>
            <person name="King R."/>
        </authorList>
    </citation>
    <scope>NUCLEOTIDE SEQUENCE</scope>
</reference>
<accession>A0A9P0HPP4</accession>
<gene>
    <name evidence="1" type="ORF">NEZAVI_LOCUS13666</name>
</gene>
<dbReference type="Proteomes" id="UP001152798">
    <property type="component" value="Chromosome 6"/>
</dbReference>
<name>A0A9P0HPP4_NEZVI</name>
<protein>
    <submittedName>
        <fullName evidence="1">Uncharacterized protein</fullName>
    </submittedName>
</protein>
<evidence type="ECO:0000313" key="1">
    <source>
        <dbReference type="EMBL" id="CAH1405452.1"/>
    </source>
</evidence>